<evidence type="ECO:0000259" key="11">
    <source>
        <dbReference type="SMART" id="SM00852"/>
    </source>
</evidence>
<dbReference type="CDD" id="cd00887">
    <property type="entry name" value="MoeA"/>
    <property type="match status" value="1"/>
</dbReference>
<dbReference type="InterPro" id="IPR005111">
    <property type="entry name" value="MoeA_C_domain_IV"/>
</dbReference>
<keyword evidence="13" id="KW-1185">Reference proteome</keyword>
<reference evidence="12 13" key="1">
    <citation type="submission" date="2021-10" db="EMBL/GenBank/DDBJ databases">
        <title>Lutispora strain m25 sp. nov., a thermophilic, non-spore-forming bacterium isolated from a lab-scale methanogenic bioreactor digesting anaerobic sludge.</title>
        <authorList>
            <person name="El Houari A."/>
            <person name="Mcdonald J."/>
        </authorList>
    </citation>
    <scope>NUCLEOTIDE SEQUENCE [LARGE SCALE GENOMIC DNA]</scope>
    <source>
        <strain evidence="13">m25</strain>
    </source>
</reference>
<dbReference type="Pfam" id="PF03453">
    <property type="entry name" value="MoeA_N"/>
    <property type="match status" value="1"/>
</dbReference>
<dbReference type="EC" id="2.10.1.1" evidence="5 10"/>
<dbReference type="Pfam" id="PF03454">
    <property type="entry name" value="MoeA_C"/>
    <property type="match status" value="1"/>
</dbReference>
<evidence type="ECO:0000313" key="13">
    <source>
        <dbReference type="Proteomes" id="UP001651880"/>
    </source>
</evidence>
<dbReference type="Gene3D" id="2.40.340.10">
    <property type="entry name" value="MoeA, C-terminal, domain IV"/>
    <property type="match status" value="1"/>
</dbReference>
<evidence type="ECO:0000256" key="6">
    <source>
        <dbReference type="ARBA" id="ARBA00021108"/>
    </source>
</evidence>
<dbReference type="InterPro" id="IPR036688">
    <property type="entry name" value="MoeA_C_domain_IV_sf"/>
</dbReference>
<comment type="cofactor">
    <cofactor evidence="10">
        <name>Mg(2+)</name>
        <dbReference type="ChEBI" id="CHEBI:18420"/>
    </cofactor>
</comment>
<dbReference type="InterPro" id="IPR038987">
    <property type="entry name" value="MoeA-like"/>
</dbReference>
<dbReference type="Gene3D" id="2.170.190.11">
    <property type="entry name" value="Molybdopterin biosynthesis moea protein, domain 3"/>
    <property type="match status" value="1"/>
</dbReference>
<evidence type="ECO:0000313" key="12">
    <source>
        <dbReference type="EMBL" id="MCQ1528699.1"/>
    </source>
</evidence>
<dbReference type="PANTHER" id="PTHR10192">
    <property type="entry name" value="MOLYBDOPTERIN BIOSYNTHESIS PROTEIN"/>
    <property type="match status" value="1"/>
</dbReference>
<dbReference type="SUPFAM" id="SSF53218">
    <property type="entry name" value="Molybdenum cofactor biosynthesis proteins"/>
    <property type="match status" value="1"/>
</dbReference>
<keyword evidence="10" id="KW-0460">Magnesium</keyword>
<keyword evidence="10" id="KW-0479">Metal-binding</keyword>
<evidence type="ECO:0000256" key="7">
    <source>
        <dbReference type="ARBA" id="ARBA00022505"/>
    </source>
</evidence>
<dbReference type="Proteomes" id="UP001651880">
    <property type="component" value="Unassembled WGS sequence"/>
</dbReference>
<dbReference type="InterPro" id="IPR005110">
    <property type="entry name" value="MoeA_linker/N"/>
</dbReference>
<feature type="domain" description="MoaB/Mog" evidence="11">
    <location>
        <begin position="187"/>
        <end position="326"/>
    </location>
</feature>
<dbReference type="NCBIfam" id="TIGR00177">
    <property type="entry name" value="molyb_syn"/>
    <property type="match status" value="1"/>
</dbReference>
<dbReference type="InterPro" id="IPR008284">
    <property type="entry name" value="MoCF_biosynth_CS"/>
</dbReference>
<comment type="caution">
    <text evidence="12">The sequence shown here is derived from an EMBL/GenBank/DDBJ whole genome shotgun (WGS) entry which is preliminary data.</text>
</comment>
<evidence type="ECO:0000256" key="8">
    <source>
        <dbReference type="ARBA" id="ARBA00023150"/>
    </source>
</evidence>
<evidence type="ECO:0000256" key="1">
    <source>
        <dbReference type="ARBA" id="ARBA00002901"/>
    </source>
</evidence>
<dbReference type="NCBIfam" id="NF045515">
    <property type="entry name" value="Glp_gephyrin"/>
    <property type="match status" value="1"/>
</dbReference>
<dbReference type="SUPFAM" id="SSF63882">
    <property type="entry name" value="MoeA N-terminal region -like"/>
    <property type="match status" value="1"/>
</dbReference>
<organism evidence="12 13">
    <name type="scientific">Lutispora saccharofermentans</name>
    <dbReference type="NCBI Taxonomy" id="3024236"/>
    <lineage>
        <taxon>Bacteria</taxon>
        <taxon>Bacillati</taxon>
        <taxon>Bacillota</taxon>
        <taxon>Clostridia</taxon>
        <taxon>Lutisporales</taxon>
        <taxon>Lutisporaceae</taxon>
        <taxon>Lutispora</taxon>
    </lineage>
</organism>
<comment type="similarity">
    <text evidence="4 10">Belongs to the MoeA family.</text>
</comment>
<comment type="function">
    <text evidence="2">May be involved in the biosynthesis of molybdopterin.</text>
</comment>
<evidence type="ECO:0000256" key="3">
    <source>
        <dbReference type="ARBA" id="ARBA00005046"/>
    </source>
</evidence>
<gene>
    <name evidence="12" type="ORF">LJD61_03955</name>
</gene>
<dbReference type="InterPro" id="IPR036425">
    <property type="entry name" value="MoaB/Mog-like_dom_sf"/>
</dbReference>
<keyword evidence="10" id="KW-0808">Transferase</keyword>
<dbReference type="SMART" id="SM00852">
    <property type="entry name" value="MoCF_biosynth"/>
    <property type="match status" value="1"/>
</dbReference>
<protein>
    <recommendedName>
        <fullName evidence="6 10">Molybdopterin molybdenumtransferase</fullName>
        <ecNumber evidence="5 10">2.10.1.1</ecNumber>
    </recommendedName>
</protein>
<dbReference type="Gene3D" id="3.90.105.10">
    <property type="entry name" value="Molybdopterin biosynthesis moea protein, domain 2"/>
    <property type="match status" value="1"/>
</dbReference>
<dbReference type="PROSITE" id="PS01079">
    <property type="entry name" value="MOCF_BIOSYNTHESIS_2"/>
    <property type="match status" value="1"/>
</dbReference>
<dbReference type="EMBL" id="JAJEKE010000002">
    <property type="protein sequence ID" value="MCQ1528699.1"/>
    <property type="molecule type" value="Genomic_DNA"/>
</dbReference>
<dbReference type="RefSeq" id="WP_255226215.1">
    <property type="nucleotide sequence ID" value="NZ_JAJEKE010000002.1"/>
</dbReference>
<evidence type="ECO:0000256" key="2">
    <source>
        <dbReference type="ARBA" id="ARBA00003487"/>
    </source>
</evidence>
<dbReference type="InterPro" id="IPR036135">
    <property type="entry name" value="MoeA_linker/N_sf"/>
</dbReference>
<dbReference type="Pfam" id="PF00994">
    <property type="entry name" value="MoCF_biosynth"/>
    <property type="match status" value="1"/>
</dbReference>
<sequence length="408" mass="44028">MKLLNVDTSDKVRKKIDESFTDSYDRWEQIPIGQSLGRIAFEDVLSPIELPQFSRSVVDGYAVLSRDTYGAGESMPVFLDVSGHVEMGKAAEGKVSAGEAIYVPTGAMIPEGADAVVMIEYVENLDESTVAVYTPVAPGQGIIQKGDDVELDSKVLSKGEKIKSRDIGVLSALGIEYIKVFKKLRLSVISTGDEIVDSFGEVQYGQIRDINTHLISAMAEESGAEISLKLLVPDDFSKLREAIGQALKMSDIVVLSGGSSVGAKDMTAKAIESIEGGQVFVHGVAVKPGKPTIIGRAGGKALFGLPGHPSSAMVIYKVFVDHLIRKYYYMSEDTVYIQASCGENIHSAPGKETYQPVELIERDGEYEAAPIYGKSAAITTVARSMGYIRISENKEGVKKGEKVRVALF</sequence>
<evidence type="ECO:0000256" key="4">
    <source>
        <dbReference type="ARBA" id="ARBA00010763"/>
    </source>
</evidence>
<comment type="function">
    <text evidence="1 10">Catalyzes the insertion of molybdate into adenylated molybdopterin with the concomitant release of AMP.</text>
</comment>
<evidence type="ECO:0000256" key="10">
    <source>
        <dbReference type="RuleBase" id="RU365090"/>
    </source>
</evidence>
<dbReference type="PANTHER" id="PTHR10192:SF5">
    <property type="entry name" value="GEPHYRIN"/>
    <property type="match status" value="1"/>
</dbReference>
<dbReference type="SUPFAM" id="SSF63867">
    <property type="entry name" value="MoeA C-terminal domain-like"/>
    <property type="match status" value="1"/>
</dbReference>
<comment type="catalytic activity">
    <reaction evidence="9">
        <text>adenylyl-molybdopterin + molybdate = Mo-molybdopterin + AMP + H(+)</text>
        <dbReference type="Rhea" id="RHEA:35047"/>
        <dbReference type="ChEBI" id="CHEBI:15378"/>
        <dbReference type="ChEBI" id="CHEBI:36264"/>
        <dbReference type="ChEBI" id="CHEBI:62727"/>
        <dbReference type="ChEBI" id="CHEBI:71302"/>
        <dbReference type="ChEBI" id="CHEBI:456215"/>
        <dbReference type="EC" id="2.10.1.1"/>
    </reaction>
</comment>
<evidence type="ECO:0000256" key="5">
    <source>
        <dbReference type="ARBA" id="ARBA00013269"/>
    </source>
</evidence>
<dbReference type="InterPro" id="IPR001453">
    <property type="entry name" value="MoaB/Mog_dom"/>
</dbReference>
<keyword evidence="7 10" id="KW-0500">Molybdenum</keyword>
<accession>A0ABT1NCD9</accession>
<name>A0ABT1NCD9_9FIRM</name>
<dbReference type="Gene3D" id="3.40.980.10">
    <property type="entry name" value="MoaB/Mog-like domain"/>
    <property type="match status" value="1"/>
</dbReference>
<keyword evidence="8 10" id="KW-0501">Molybdenum cofactor biosynthesis</keyword>
<proteinExistence type="inferred from homology"/>
<evidence type="ECO:0000256" key="9">
    <source>
        <dbReference type="ARBA" id="ARBA00047317"/>
    </source>
</evidence>
<comment type="pathway">
    <text evidence="3 10">Cofactor biosynthesis; molybdopterin biosynthesis.</text>
</comment>